<dbReference type="EMBL" id="FOIQ01000001">
    <property type="protein sequence ID" value="SEV84268.1"/>
    <property type="molecule type" value="Genomic_DNA"/>
</dbReference>
<evidence type="ECO:0000313" key="7">
    <source>
        <dbReference type="EMBL" id="SEV84268.1"/>
    </source>
</evidence>
<keyword evidence="4" id="KW-0961">Cell wall biogenesis/degradation</keyword>
<dbReference type="Gene3D" id="3.30.470.20">
    <property type="entry name" value="ATP-grasp fold, B domain"/>
    <property type="match status" value="1"/>
</dbReference>
<evidence type="ECO:0000256" key="5">
    <source>
        <dbReference type="PROSITE-ProRule" id="PRU00409"/>
    </source>
</evidence>
<dbReference type="PANTHER" id="PTHR43055">
    <property type="entry name" value="FORMATE-DEPENDENT PHOSPHORIBOSYLGLYCINAMIDE FORMYLTRANSFERASE"/>
    <property type="match status" value="1"/>
</dbReference>
<dbReference type="AlphaFoldDB" id="A0A1I0M832"/>
<dbReference type="GO" id="GO:0016874">
    <property type="term" value="F:ligase activity"/>
    <property type="evidence" value="ECO:0007669"/>
    <property type="project" value="UniProtKB-KW"/>
</dbReference>
<dbReference type="Pfam" id="PF22660">
    <property type="entry name" value="RS_preATP-grasp-like"/>
    <property type="match status" value="1"/>
</dbReference>
<name>A0A1I0M832_9BACT</name>
<dbReference type="InterPro" id="IPR054350">
    <property type="entry name" value="PurT/PurK_preATP-grasp"/>
</dbReference>
<dbReference type="GO" id="GO:0005829">
    <property type="term" value="C:cytosol"/>
    <property type="evidence" value="ECO:0007669"/>
    <property type="project" value="TreeGrafter"/>
</dbReference>
<dbReference type="InterPro" id="IPR013815">
    <property type="entry name" value="ATP_grasp_subdomain_1"/>
</dbReference>
<dbReference type="SUPFAM" id="SSF52440">
    <property type="entry name" value="PreATP-grasp domain"/>
    <property type="match status" value="1"/>
</dbReference>
<evidence type="ECO:0000256" key="2">
    <source>
        <dbReference type="ARBA" id="ARBA00022741"/>
    </source>
</evidence>
<keyword evidence="8" id="KW-1185">Reference proteome</keyword>
<dbReference type="RefSeq" id="WP_091914362.1">
    <property type="nucleotide sequence ID" value="NZ_FOIQ01000001.1"/>
</dbReference>
<keyword evidence="1" id="KW-0436">Ligase</keyword>
<evidence type="ECO:0000256" key="4">
    <source>
        <dbReference type="ARBA" id="ARBA00023316"/>
    </source>
</evidence>
<gene>
    <name evidence="7" type="ORF">SAMN04487850_0399</name>
</gene>
<dbReference type="GO" id="GO:0046872">
    <property type="term" value="F:metal ion binding"/>
    <property type="evidence" value="ECO:0007669"/>
    <property type="project" value="InterPro"/>
</dbReference>
<keyword evidence="2 5" id="KW-0547">Nucleotide-binding</keyword>
<keyword evidence="3 5" id="KW-0067">ATP-binding</keyword>
<dbReference type="PANTHER" id="PTHR43055:SF1">
    <property type="entry name" value="FORMATE-DEPENDENT PHOSPHORIBOSYLGLYCINAMIDE FORMYLTRANSFERASE"/>
    <property type="match status" value="1"/>
</dbReference>
<evidence type="ECO:0000256" key="3">
    <source>
        <dbReference type="ARBA" id="ARBA00022840"/>
    </source>
</evidence>
<organism evidence="7 8">
    <name type="scientific">Prevotella aff. ruminicola Tc2-24</name>
    <dbReference type="NCBI Taxonomy" id="81582"/>
    <lineage>
        <taxon>Bacteria</taxon>
        <taxon>Pseudomonadati</taxon>
        <taxon>Bacteroidota</taxon>
        <taxon>Bacteroidia</taxon>
        <taxon>Bacteroidales</taxon>
        <taxon>Prevotellaceae</taxon>
        <taxon>Prevotella</taxon>
    </lineage>
</organism>
<feature type="domain" description="ATP-grasp" evidence="6">
    <location>
        <begin position="113"/>
        <end position="306"/>
    </location>
</feature>
<dbReference type="InterPro" id="IPR011761">
    <property type="entry name" value="ATP-grasp"/>
</dbReference>
<evidence type="ECO:0000256" key="1">
    <source>
        <dbReference type="ARBA" id="ARBA00022598"/>
    </source>
</evidence>
<dbReference type="SUPFAM" id="SSF56059">
    <property type="entry name" value="Glutathione synthetase ATP-binding domain-like"/>
    <property type="match status" value="1"/>
</dbReference>
<dbReference type="GO" id="GO:0005524">
    <property type="term" value="F:ATP binding"/>
    <property type="evidence" value="ECO:0007669"/>
    <property type="project" value="UniProtKB-UniRule"/>
</dbReference>
<evidence type="ECO:0000313" key="8">
    <source>
        <dbReference type="Proteomes" id="UP000199373"/>
    </source>
</evidence>
<dbReference type="PROSITE" id="PS50975">
    <property type="entry name" value="ATP_GRASP"/>
    <property type="match status" value="1"/>
</dbReference>
<protein>
    <submittedName>
        <fullName evidence="7">ATP-grasp domain-containing protein</fullName>
    </submittedName>
</protein>
<accession>A0A1I0M832</accession>
<dbReference type="Pfam" id="PF07478">
    <property type="entry name" value="Dala_Dala_lig_C"/>
    <property type="match status" value="1"/>
</dbReference>
<dbReference type="InterPro" id="IPR016185">
    <property type="entry name" value="PreATP-grasp_dom_sf"/>
</dbReference>
<proteinExistence type="predicted"/>
<dbReference type="PROSITE" id="PS51257">
    <property type="entry name" value="PROKAR_LIPOPROTEIN"/>
    <property type="match status" value="1"/>
</dbReference>
<reference evidence="7 8" key="1">
    <citation type="submission" date="2016-10" db="EMBL/GenBank/DDBJ databases">
        <authorList>
            <person name="de Groot N.N."/>
        </authorList>
    </citation>
    <scope>NUCLEOTIDE SEQUENCE [LARGE SCALE GENOMIC DNA]</scope>
    <source>
        <strain evidence="7 8">TC2-24</strain>
    </source>
</reference>
<evidence type="ECO:0000259" key="6">
    <source>
        <dbReference type="PROSITE" id="PS50975"/>
    </source>
</evidence>
<sequence>MKEFEGKKLLVLGGFTLACDIVRAAQNLGACVIVADYNPESPAKDVADKFALISILDIDALEKFCREEGVDGVTTGFVDILLKPCYELCHRLGLPCYMTPKMIEVSTNKVEFKTECNKYGVPVPQTYLVGGEITEEIYQKISYPVFVKPLDSSGSRGAGVCYNREELDARFEEALSYSVSHNAIIEDYITGREFLLDYIAVDGEFRLLSMFDRYMTPDRGSAVNYSNISMTPSKAIDKYLAEINDKVIAMFKGLGFKDGVLFMQGYFDGNKITFFEMGCRLGGSYYNHQRACLGHNAIDMVVRYALKGIMTEEIQSIPTDIAKYKGKYALDCDYLLKGSDETIAQIVGLEEIRKMSCVVEIQQFHDVGYHYVKDRTVDKCVVDVEIVCNSREEVIEKVNYLNKTFDVLNEEGESLLITKLEPEELFKD</sequence>
<dbReference type="InterPro" id="IPR011095">
    <property type="entry name" value="Dala_Dala_lig_C"/>
</dbReference>
<dbReference type="Proteomes" id="UP000199373">
    <property type="component" value="Unassembled WGS sequence"/>
</dbReference>
<dbReference type="Gene3D" id="3.30.1490.20">
    <property type="entry name" value="ATP-grasp fold, A domain"/>
    <property type="match status" value="1"/>
</dbReference>
<dbReference type="Gene3D" id="3.40.50.20">
    <property type="match status" value="1"/>
</dbReference>